<evidence type="ECO:0000313" key="3">
    <source>
        <dbReference type="Proteomes" id="UP000298595"/>
    </source>
</evidence>
<dbReference type="PANTHER" id="PTHR43798">
    <property type="entry name" value="MONOACYLGLYCEROL LIPASE"/>
    <property type="match status" value="1"/>
</dbReference>
<gene>
    <name evidence="2" type="ORF">D3093_32920</name>
</gene>
<dbReference type="EMBL" id="CP032326">
    <property type="protein sequence ID" value="QCO00069.1"/>
    <property type="molecule type" value="Genomic_DNA"/>
</dbReference>
<dbReference type="SUPFAM" id="SSF53474">
    <property type="entry name" value="alpha/beta-Hydrolases"/>
    <property type="match status" value="1"/>
</dbReference>
<evidence type="ECO:0000259" key="1">
    <source>
        <dbReference type="Pfam" id="PF12697"/>
    </source>
</evidence>
<dbReference type="GO" id="GO:0016787">
    <property type="term" value="F:hydrolase activity"/>
    <property type="evidence" value="ECO:0007669"/>
    <property type="project" value="UniProtKB-KW"/>
</dbReference>
<name>A0A4D8PVZ7_9PROT</name>
<evidence type="ECO:0000313" key="2">
    <source>
        <dbReference type="EMBL" id="QCO00069.1"/>
    </source>
</evidence>
<proteinExistence type="predicted"/>
<reference evidence="2 3" key="1">
    <citation type="submission" date="2018-09" db="EMBL/GenBank/DDBJ databases">
        <title>Whole genome based analysis of evolution and adaptive divergence in Indian and Brazilian strains of Azospirillum brasilense.</title>
        <authorList>
            <person name="Singh C."/>
            <person name="Tripathi A.K."/>
        </authorList>
    </citation>
    <scope>NUCLEOTIDE SEQUENCE [LARGE SCALE GENOMIC DNA]</scope>
    <source>
        <strain evidence="2 3">MTCC4035</strain>
        <plasmid evidence="2 3">p5</plasmid>
    </source>
</reference>
<protein>
    <submittedName>
        <fullName evidence="2">Alpha/beta hydrolase</fullName>
    </submittedName>
</protein>
<dbReference type="Proteomes" id="UP000298595">
    <property type="component" value="Plasmid p5"/>
</dbReference>
<organism evidence="2 3">
    <name type="scientific">Azospirillum argentinense</name>
    <dbReference type="NCBI Taxonomy" id="2970906"/>
    <lineage>
        <taxon>Bacteria</taxon>
        <taxon>Pseudomonadati</taxon>
        <taxon>Pseudomonadota</taxon>
        <taxon>Alphaproteobacteria</taxon>
        <taxon>Rhodospirillales</taxon>
        <taxon>Azospirillaceae</taxon>
        <taxon>Azospirillum</taxon>
    </lineage>
</organism>
<dbReference type="InterPro" id="IPR000073">
    <property type="entry name" value="AB_hydrolase_1"/>
</dbReference>
<keyword evidence="2" id="KW-0378">Hydrolase</keyword>
<accession>A0A4D8PVZ7</accession>
<dbReference type="AlphaFoldDB" id="A0A4D8PVZ7"/>
<feature type="domain" description="AB hydrolase-1" evidence="1">
    <location>
        <begin position="14"/>
        <end position="243"/>
    </location>
</feature>
<dbReference type="InterPro" id="IPR050266">
    <property type="entry name" value="AB_hydrolase_sf"/>
</dbReference>
<dbReference type="RefSeq" id="WP_137118783.1">
    <property type="nucleotide sequence ID" value="NZ_CP032326.1"/>
</dbReference>
<sequence>MIGYQSVGCGASKVVMLHDWLGDRTTYDPILPYLDEARFTWVFPDLRGYGLSRHLEGFSLDQAVSDLTELVDHLGFGTFAVAGHSMSGMVALKLALALRKRVTAVVLAAPVTAGGLDLDDGTRAFFESVAVNQSACRNIVAAVTGNRYGDVWLDHKARRSRETATDAARTGYLKNMLLGGGFADELAGYAIPTLVVTGAHDADGFREADVRDKLGSAATESRFETILEAGHYPMQETPVRFAALLHEFLS</sequence>
<dbReference type="Pfam" id="PF12697">
    <property type="entry name" value="Abhydrolase_6"/>
    <property type="match status" value="1"/>
</dbReference>
<dbReference type="Gene3D" id="3.40.50.1820">
    <property type="entry name" value="alpha/beta hydrolase"/>
    <property type="match status" value="1"/>
</dbReference>
<dbReference type="KEGG" id="aare:D3093_32920"/>
<geneLocation type="plasmid" evidence="2 3">
    <name>p5</name>
</geneLocation>
<dbReference type="InterPro" id="IPR029058">
    <property type="entry name" value="AB_hydrolase_fold"/>
</dbReference>
<keyword evidence="2" id="KW-0614">Plasmid</keyword>